<dbReference type="HOGENOM" id="CLU_2416144_0_0_1"/>
<dbReference type="EnsemblMetazoa" id="tetur22g02410.1">
    <property type="protein sequence ID" value="tetur22g02410.1"/>
    <property type="gene ID" value="tetur22g02410"/>
</dbReference>
<evidence type="ECO:0000313" key="2">
    <source>
        <dbReference type="Proteomes" id="UP000015104"/>
    </source>
</evidence>
<evidence type="ECO:0000313" key="1">
    <source>
        <dbReference type="EnsemblMetazoa" id="tetur22g02410.1"/>
    </source>
</evidence>
<sequence>MFTFRTSLLSSESDSGSNVNYLKSKCGVSVVTSGLGINTDTRFRPANQSFRTSSAFIPAWIGKYMATYANQENRTSNIYDEISIPVPETTSA</sequence>
<dbReference type="EMBL" id="CAEY01000589">
    <property type="status" value="NOT_ANNOTATED_CDS"/>
    <property type="molecule type" value="Genomic_DNA"/>
</dbReference>
<keyword evidence="2" id="KW-1185">Reference proteome</keyword>
<reference evidence="1" key="2">
    <citation type="submission" date="2015-06" db="UniProtKB">
        <authorList>
            <consortium name="EnsemblMetazoa"/>
        </authorList>
    </citation>
    <scope>IDENTIFICATION</scope>
</reference>
<protein>
    <submittedName>
        <fullName evidence="1">Uncharacterized protein</fullName>
    </submittedName>
</protein>
<dbReference type="Proteomes" id="UP000015104">
    <property type="component" value="Unassembled WGS sequence"/>
</dbReference>
<proteinExistence type="predicted"/>
<name>T1KV48_TETUR</name>
<accession>T1KV48</accession>
<organism evidence="1 2">
    <name type="scientific">Tetranychus urticae</name>
    <name type="common">Two-spotted spider mite</name>
    <dbReference type="NCBI Taxonomy" id="32264"/>
    <lineage>
        <taxon>Eukaryota</taxon>
        <taxon>Metazoa</taxon>
        <taxon>Ecdysozoa</taxon>
        <taxon>Arthropoda</taxon>
        <taxon>Chelicerata</taxon>
        <taxon>Arachnida</taxon>
        <taxon>Acari</taxon>
        <taxon>Acariformes</taxon>
        <taxon>Trombidiformes</taxon>
        <taxon>Prostigmata</taxon>
        <taxon>Eleutherengona</taxon>
        <taxon>Raphignathae</taxon>
        <taxon>Tetranychoidea</taxon>
        <taxon>Tetranychidae</taxon>
        <taxon>Tetranychus</taxon>
    </lineage>
</organism>
<reference evidence="2" key="1">
    <citation type="submission" date="2011-08" db="EMBL/GenBank/DDBJ databases">
        <authorList>
            <person name="Rombauts S."/>
        </authorList>
    </citation>
    <scope>NUCLEOTIDE SEQUENCE</scope>
    <source>
        <strain evidence="2">London</strain>
    </source>
</reference>
<dbReference type="AlphaFoldDB" id="T1KV48"/>